<keyword evidence="1" id="KW-0378">Hydrolase</keyword>
<dbReference type="GO" id="GO:0004568">
    <property type="term" value="F:chitinase activity"/>
    <property type="evidence" value="ECO:0007669"/>
    <property type="project" value="TreeGrafter"/>
</dbReference>
<dbReference type="GeneID" id="90076669"/>
<feature type="compositionally biased region" description="Low complexity" evidence="3">
    <location>
        <begin position="379"/>
        <end position="390"/>
    </location>
</feature>
<dbReference type="PANTHER" id="PTHR45708">
    <property type="entry name" value="ENDOCHITINASE"/>
    <property type="match status" value="1"/>
</dbReference>
<evidence type="ECO:0000259" key="5">
    <source>
        <dbReference type="PROSITE" id="PS51910"/>
    </source>
</evidence>
<dbReference type="EMBL" id="BTFZ01000020">
    <property type="protein sequence ID" value="GMM38681.1"/>
    <property type="molecule type" value="Genomic_DNA"/>
</dbReference>
<dbReference type="GO" id="GO:0005576">
    <property type="term" value="C:extracellular region"/>
    <property type="evidence" value="ECO:0007669"/>
    <property type="project" value="TreeGrafter"/>
</dbReference>
<comment type="caution">
    <text evidence="6">The sequence shown here is derived from an EMBL/GenBank/DDBJ whole genome shotgun (WGS) entry which is preliminary data.</text>
</comment>
<evidence type="ECO:0000256" key="3">
    <source>
        <dbReference type="SAM" id="MobiDB-lite"/>
    </source>
</evidence>
<feature type="domain" description="GH18" evidence="5">
    <location>
        <begin position="32"/>
        <end position="306"/>
    </location>
</feature>
<dbReference type="GO" id="GO:0005975">
    <property type="term" value="P:carbohydrate metabolic process"/>
    <property type="evidence" value="ECO:0007669"/>
    <property type="project" value="InterPro"/>
</dbReference>
<feature type="region of interest" description="Disordered" evidence="3">
    <location>
        <begin position="438"/>
        <end position="460"/>
    </location>
</feature>
<evidence type="ECO:0000313" key="6">
    <source>
        <dbReference type="EMBL" id="GMM38681.1"/>
    </source>
</evidence>
<proteinExistence type="predicted"/>
<evidence type="ECO:0000256" key="1">
    <source>
        <dbReference type="ARBA" id="ARBA00022801"/>
    </source>
</evidence>
<dbReference type="Gene3D" id="3.20.20.80">
    <property type="entry name" value="Glycosidases"/>
    <property type="match status" value="1"/>
</dbReference>
<dbReference type="InterPro" id="IPR050542">
    <property type="entry name" value="Glycosyl_Hydrlase18_Chitinase"/>
</dbReference>
<keyword evidence="7" id="KW-1185">Reference proteome</keyword>
<protein>
    <recommendedName>
        <fullName evidence="5">GH18 domain-containing protein</fullName>
    </recommendedName>
</protein>
<dbReference type="InterPro" id="IPR001223">
    <property type="entry name" value="Glyco_hydro18_cat"/>
</dbReference>
<name>A0AAV5QVE8_9ASCO</name>
<sequence>MKFHQQLISIGLTLLLLVQTSAATKMYSKDGKNVAAYWGQGDNQESLATYCKQKNMGIVIISFLNNWNSTAVSYNFGNACGGNTCPQIEKDIKTCQKLGIKVFLSLGGDATLGSYGVSTAEEGRAAASVIYNTFHPKADPSVTKPFGKAEIDGFDYDIENSNSGGLGAMVAELRTLWTSKTLLISATPQCPYPDKGTSALLTDTSAKVDFVFVQFYNNPDCALSNDNGFNSSWGTWSNFTKNGSGNPNKMKIFIGVCTACDSEYIVDIRDVESRTAEMRNFEYFGGFTLWEVSSATKKITNGLNYISGLQRIIKNKKLPVAKTVNKVVVFNEDVDDTNNTGLYTDDIISTSFYTDDVATNTADDSTYSTADVYTDDSDAATTSSDDGSYSTSEVYSDAVVVVSSTSIQSNLTHVYDKRNRFNPATTLQELTISRRQTIVQPTGSSKNRRLSPRHAITLSP</sequence>
<dbReference type="PROSITE" id="PS51910">
    <property type="entry name" value="GH18_2"/>
    <property type="match status" value="1"/>
</dbReference>
<evidence type="ECO:0000256" key="2">
    <source>
        <dbReference type="ARBA" id="ARBA00023295"/>
    </source>
</evidence>
<dbReference type="Pfam" id="PF00704">
    <property type="entry name" value="Glyco_hydro_18"/>
    <property type="match status" value="1"/>
</dbReference>
<feature type="region of interest" description="Disordered" evidence="3">
    <location>
        <begin position="368"/>
        <end position="390"/>
    </location>
</feature>
<dbReference type="AlphaFoldDB" id="A0AAV5QVE8"/>
<evidence type="ECO:0000313" key="7">
    <source>
        <dbReference type="Proteomes" id="UP001360560"/>
    </source>
</evidence>
<organism evidence="6 7">
    <name type="scientific">Saccharomycopsis crataegensis</name>
    <dbReference type="NCBI Taxonomy" id="43959"/>
    <lineage>
        <taxon>Eukaryota</taxon>
        <taxon>Fungi</taxon>
        <taxon>Dikarya</taxon>
        <taxon>Ascomycota</taxon>
        <taxon>Saccharomycotina</taxon>
        <taxon>Saccharomycetes</taxon>
        <taxon>Saccharomycopsidaceae</taxon>
        <taxon>Saccharomycopsis</taxon>
    </lineage>
</organism>
<dbReference type="Proteomes" id="UP001360560">
    <property type="component" value="Unassembled WGS sequence"/>
</dbReference>
<gene>
    <name evidence="6" type="ORF">DASC09_060200</name>
</gene>
<accession>A0AAV5QVE8</accession>
<keyword evidence="4" id="KW-0732">Signal</keyword>
<evidence type="ECO:0000256" key="4">
    <source>
        <dbReference type="SAM" id="SignalP"/>
    </source>
</evidence>
<dbReference type="RefSeq" id="XP_064855676.1">
    <property type="nucleotide sequence ID" value="XM_064999604.1"/>
</dbReference>
<dbReference type="InterPro" id="IPR017853">
    <property type="entry name" value="GH"/>
</dbReference>
<reference evidence="6 7" key="1">
    <citation type="journal article" date="2023" name="Elife">
        <title>Identification of key yeast species and microbe-microbe interactions impacting larval growth of Drosophila in the wild.</title>
        <authorList>
            <person name="Mure A."/>
            <person name="Sugiura Y."/>
            <person name="Maeda R."/>
            <person name="Honda K."/>
            <person name="Sakurai N."/>
            <person name="Takahashi Y."/>
            <person name="Watada M."/>
            <person name="Katoh T."/>
            <person name="Gotoh A."/>
            <person name="Gotoh Y."/>
            <person name="Taniguchi I."/>
            <person name="Nakamura K."/>
            <person name="Hayashi T."/>
            <person name="Katayama T."/>
            <person name="Uemura T."/>
            <person name="Hattori Y."/>
        </authorList>
    </citation>
    <scope>NUCLEOTIDE SEQUENCE [LARGE SCALE GENOMIC DNA]</scope>
    <source>
        <strain evidence="6 7">SC-9</strain>
    </source>
</reference>
<keyword evidence="2" id="KW-0326">Glycosidase</keyword>
<feature type="chain" id="PRO_5043753049" description="GH18 domain-containing protein" evidence="4">
    <location>
        <begin position="24"/>
        <end position="460"/>
    </location>
</feature>
<dbReference type="SUPFAM" id="SSF51445">
    <property type="entry name" value="(Trans)glycosidases"/>
    <property type="match status" value="1"/>
</dbReference>
<feature type="signal peptide" evidence="4">
    <location>
        <begin position="1"/>
        <end position="23"/>
    </location>
</feature>
<dbReference type="PANTHER" id="PTHR45708:SF49">
    <property type="entry name" value="ENDOCHITINASE"/>
    <property type="match status" value="1"/>
</dbReference>